<dbReference type="GO" id="GO:0006355">
    <property type="term" value="P:regulation of DNA-templated transcription"/>
    <property type="evidence" value="ECO:0007669"/>
    <property type="project" value="InterPro"/>
</dbReference>
<evidence type="ECO:0000256" key="3">
    <source>
        <dbReference type="ARBA" id="ARBA00023163"/>
    </source>
</evidence>
<protein>
    <submittedName>
        <fullName evidence="4">Antitermination protein</fullName>
    </submittedName>
</protein>
<dbReference type="Proteomes" id="UP001167864">
    <property type="component" value="Unassembled WGS sequence"/>
</dbReference>
<dbReference type="EMBL" id="JAUEHU010000001">
    <property type="protein sequence ID" value="MDN0086007.1"/>
    <property type="molecule type" value="Genomic_DNA"/>
</dbReference>
<gene>
    <name evidence="4" type="ORF">QVN42_01115</name>
</gene>
<evidence type="ECO:0000256" key="1">
    <source>
        <dbReference type="ARBA" id="ARBA00023015"/>
    </source>
</evidence>
<dbReference type="GO" id="GO:0003677">
    <property type="term" value="F:DNA binding"/>
    <property type="evidence" value="ECO:0007669"/>
    <property type="project" value="UniProtKB-KW"/>
</dbReference>
<comment type="caution">
    <text evidence="4">The sequence shown here is derived from an EMBL/GenBank/DDBJ whole genome shotgun (WGS) entry which is preliminary data.</text>
</comment>
<organism evidence="4 5">
    <name type="scientific">Yersinia nurmii</name>
    <dbReference type="NCBI Taxonomy" id="685706"/>
    <lineage>
        <taxon>Bacteria</taxon>
        <taxon>Pseudomonadati</taxon>
        <taxon>Pseudomonadota</taxon>
        <taxon>Gammaproteobacteria</taxon>
        <taxon>Enterobacterales</taxon>
        <taxon>Yersiniaceae</taxon>
        <taxon>Yersinia</taxon>
    </lineage>
</organism>
<keyword evidence="1" id="KW-0805">Transcription regulation</keyword>
<keyword evidence="3" id="KW-0804">Transcription</keyword>
<dbReference type="InterPro" id="IPR038500">
    <property type="entry name" value="Antitermination_sf"/>
</dbReference>
<dbReference type="RefSeq" id="WP_289817509.1">
    <property type="nucleotide sequence ID" value="NZ_JAUEHU010000001.1"/>
</dbReference>
<dbReference type="HAMAP" id="MF_04158">
    <property type="entry name" value="Antitermination_lambda"/>
    <property type="match status" value="1"/>
</dbReference>
<dbReference type="Pfam" id="PF03589">
    <property type="entry name" value="Antiterm"/>
    <property type="match status" value="2"/>
</dbReference>
<evidence type="ECO:0000256" key="2">
    <source>
        <dbReference type="ARBA" id="ARBA00023125"/>
    </source>
</evidence>
<reference evidence="4" key="1">
    <citation type="submission" date="2023-06" db="EMBL/GenBank/DDBJ databases">
        <authorList>
            <person name="Polev D.E."/>
            <person name="Saitova A.T."/>
            <person name="Bogumilchik E.A."/>
            <person name="Kokorina G.I."/>
            <person name="Voskresenskaia E.A."/>
        </authorList>
    </citation>
    <scope>NUCLEOTIDE SEQUENCE</scope>
    <source>
        <strain evidence="4">2145 StPb PI</strain>
    </source>
</reference>
<name>A0AAW7K0W5_9GAMM</name>
<dbReference type="InterPro" id="IPR036410">
    <property type="entry name" value="HSP_DnaJ_Cys-rich_dom_sf"/>
</dbReference>
<sequence>MNLESATKYLFCKSQSFTDSPRATGDILTGADVMGAFGLCQSKAELGFKAYSGKLGLSASDAKDAIQLLTQYGMTQCDKVAALRKLDGRVKVKVVQKLAGFAYQDYCRSASGVEECACCQGEGFVIDRVATAKDREKRVYSQPTQVICSPCRGKGVVSVACRDCRGRGVVVDQKESKKQGILVKRDCKRCRGRGYERIPASTAFRAVSSLTNAISAATWDKSIKPFYDSLIGQLEQEEARASNLLSKAIK</sequence>
<keyword evidence="2" id="KW-0238">DNA-binding</keyword>
<dbReference type="InterPro" id="IPR003222">
    <property type="entry name" value="Antitermntn"/>
</dbReference>
<dbReference type="Gene3D" id="1.10.274.110">
    <property type="match status" value="1"/>
</dbReference>
<dbReference type="SUPFAM" id="SSF57938">
    <property type="entry name" value="DnaJ/Hsp40 cysteine-rich domain"/>
    <property type="match status" value="1"/>
</dbReference>
<proteinExistence type="inferred from homology"/>
<accession>A0AAW7K0W5</accession>
<dbReference type="AlphaFoldDB" id="A0AAW7K0W5"/>
<evidence type="ECO:0000313" key="5">
    <source>
        <dbReference type="Proteomes" id="UP001167864"/>
    </source>
</evidence>
<evidence type="ECO:0000313" key="4">
    <source>
        <dbReference type="EMBL" id="MDN0086007.1"/>
    </source>
</evidence>